<feature type="domain" description="UspA" evidence="2">
    <location>
        <begin position="4"/>
        <end position="142"/>
    </location>
</feature>
<evidence type="ECO:0000259" key="2">
    <source>
        <dbReference type="Pfam" id="PF00582"/>
    </source>
</evidence>
<dbReference type="PRINTS" id="PR01438">
    <property type="entry name" value="UNVRSLSTRESS"/>
</dbReference>
<comment type="similarity">
    <text evidence="1">Belongs to the universal stress protein A family.</text>
</comment>
<proteinExistence type="inferred from homology"/>
<dbReference type="SUPFAM" id="SSF52402">
    <property type="entry name" value="Adenine nucleotide alpha hydrolases-like"/>
    <property type="match status" value="2"/>
</dbReference>
<name>A0A2T0MI41_9FLAO</name>
<dbReference type="PANTHER" id="PTHR46268">
    <property type="entry name" value="STRESS RESPONSE PROTEIN NHAX"/>
    <property type="match status" value="1"/>
</dbReference>
<organism evidence="3 4">
    <name type="scientific">Flagellimonas meridianipacifica</name>
    <dbReference type="NCBI Taxonomy" id="1080225"/>
    <lineage>
        <taxon>Bacteria</taxon>
        <taxon>Pseudomonadati</taxon>
        <taxon>Bacteroidota</taxon>
        <taxon>Flavobacteriia</taxon>
        <taxon>Flavobacteriales</taxon>
        <taxon>Flavobacteriaceae</taxon>
        <taxon>Flagellimonas</taxon>
    </lineage>
</organism>
<dbReference type="InterPro" id="IPR014729">
    <property type="entry name" value="Rossmann-like_a/b/a_fold"/>
</dbReference>
<evidence type="ECO:0000313" key="3">
    <source>
        <dbReference type="EMBL" id="PRX57240.1"/>
    </source>
</evidence>
<accession>A0A2T0MI41</accession>
<reference evidence="3 4" key="1">
    <citation type="submission" date="2018-03" db="EMBL/GenBank/DDBJ databases">
        <title>Genomic Encyclopedia of Archaeal and Bacterial Type Strains, Phase II (KMG-II): from individual species to whole genera.</title>
        <authorList>
            <person name="Goeker M."/>
        </authorList>
    </citation>
    <scope>NUCLEOTIDE SEQUENCE [LARGE SCALE GENOMIC DNA]</scope>
    <source>
        <strain evidence="3 4">DSM 25027</strain>
    </source>
</reference>
<comment type="caution">
    <text evidence="3">The sequence shown here is derived from an EMBL/GenBank/DDBJ whole genome shotgun (WGS) entry which is preliminary data.</text>
</comment>
<dbReference type="CDD" id="cd00293">
    <property type="entry name" value="USP-like"/>
    <property type="match status" value="2"/>
</dbReference>
<dbReference type="AlphaFoldDB" id="A0A2T0MI41"/>
<dbReference type="Gene3D" id="3.40.50.620">
    <property type="entry name" value="HUPs"/>
    <property type="match status" value="2"/>
</dbReference>
<feature type="domain" description="UspA" evidence="2">
    <location>
        <begin position="223"/>
        <end position="274"/>
    </location>
</feature>
<dbReference type="EMBL" id="PVYX01000001">
    <property type="protein sequence ID" value="PRX57240.1"/>
    <property type="molecule type" value="Genomic_DNA"/>
</dbReference>
<keyword evidence="4" id="KW-1185">Reference proteome</keyword>
<evidence type="ECO:0000313" key="4">
    <source>
        <dbReference type="Proteomes" id="UP000237640"/>
    </source>
</evidence>
<dbReference type="Proteomes" id="UP000237640">
    <property type="component" value="Unassembled WGS sequence"/>
</dbReference>
<gene>
    <name evidence="3" type="ORF">CLV81_1243</name>
</gene>
<evidence type="ECO:0000256" key="1">
    <source>
        <dbReference type="ARBA" id="ARBA00008791"/>
    </source>
</evidence>
<dbReference type="InterPro" id="IPR006016">
    <property type="entry name" value="UspA"/>
</dbReference>
<dbReference type="Pfam" id="PF00582">
    <property type="entry name" value="Usp"/>
    <property type="match status" value="2"/>
</dbReference>
<dbReference type="InterPro" id="IPR006015">
    <property type="entry name" value="Universal_stress_UspA"/>
</dbReference>
<protein>
    <submittedName>
        <fullName evidence="3">Nucleotide-binding universal stress UspA family protein</fullName>
    </submittedName>
</protein>
<sequence length="275" mass="30944">MEMKQLLVPVDFSDCSEYALEVAAQLARKLNGTITIFHMMGVSESVLAKSELYEQEEAKYYMNLAKEKINEYTNKSYLMGIPVKTVIQNYKVFEEVNKVAQEQQIDLIVMGSHGSRGFSRLFVGSNTEKVVRSAEVPVLVIKKPHHDFKVENVVFACDLEAENRAAFQKALDFSNLFNAELQLVYINTEGSNFLNSRQIAEKVADFTSIIGNSHKVNIYHDFSVEQGIFNFAESISANMVVIPTHGRKGIAHFFKGSIGEKMANTVKLPLMTIKI</sequence>
<dbReference type="PANTHER" id="PTHR46268:SF6">
    <property type="entry name" value="UNIVERSAL STRESS PROTEIN UP12"/>
    <property type="match status" value="1"/>
</dbReference>